<keyword evidence="9" id="KW-1185">Reference proteome</keyword>
<dbReference type="GO" id="GO:0009055">
    <property type="term" value="F:electron transfer activity"/>
    <property type="evidence" value="ECO:0007669"/>
    <property type="project" value="InterPro"/>
</dbReference>
<dbReference type="InterPro" id="IPR051542">
    <property type="entry name" value="Hydrogenase_cytochrome"/>
</dbReference>
<keyword evidence="4 6" id="KW-1133">Transmembrane helix</keyword>
<dbReference type="RefSeq" id="WP_092686830.1">
    <property type="nucleotide sequence ID" value="NZ_FOGU01000001.1"/>
</dbReference>
<keyword evidence="2" id="KW-1003">Cell membrane</keyword>
<feature type="transmembrane region" description="Helical" evidence="6">
    <location>
        <begin position="94"/>
        <end position="115"/>
    </location>
</feature>
<dbReference type="OrthoDB" id="196472at2"/>
<feature type="transmembrane region" description="Helical" evidence="6">
    <location>
        <begin position="35"/>
        <end position="56"/>
    </location>
</feature>
<dbReference type="STRING" id="641238.SAMN04490244_101110"/>
<dbReference type="EMBL" id="FOGU01000001">
    <property type="protein sequence ID" value="SER45629.1"/>
    <property type="molecule type" value="Genomic_DNA"/>
</dbReference>
<feature type="domain" description="Cytochrome b561 bacterial/Ni-hydrogenase" evidence="7">
    <location>
        <begin position="6"/>
        <end position="167"/>
    </location>
</feature>
<protein>
    <submittedName>
        <fullName evidence="8">Cytochrome b</fullName>
    </submittedName>
</protein>
<accession>A0A1H9PCT9</accession>
<dbReference type="Proteomes" id="UP000198885">
    <property type="component" value="Unassembled WGS sequence"/>
</dbReference>
<sequence>MTHLKVWDPFVRFFHWSVVALFTANSLFVDDDGALHQWFGYAIGALVLVRILWGIVGPHYARFRSFPPSPAGIRGQLTDIATGRPRIHAGHTPLGALMIYNLLLTLLVIVISGYLMTTDAFWGTEWTEGLHEAAVTWAEISVLAHVAAVLFESVRIRVNLPRAMVTGYKKLPER</sequence>
<evidence type="ECO:0000256" key="2">
    <source>
        <dbReference type="ARBA" id="ARBA00022475"/>
    </source>
</evidence>
<evidence type="ECO:0000256" key="1">
    <source>
        <dbReference type="ARBA" id="ARBA00004651"/>
    </source>
</evidence>
<evidence type="ECO:0000256" key="6">
    <source>
        <dbReference type="SAM" id="Phobius"/>
    </source>
</evidence>
<evidence type="ECO:0000259" key="7">
    <source>
        <dbReference type="Pfam" id="PF01292"/>
    </source>
</evidence>
<name>A0A1H9PCT9_9RHOB</name>
<feature type="transmembrane region" description="Helical" evidence="6">
    <location>
        <begin position="135"/>
        <end position="154"/>
    </location>
</feature>
<dbReference type="GO" id="GO:0020037">
    <property type="term" value="F:heme binding"/>
    <property type="evidence" value="ECO:0007669"/>
    <property type="project" value="TreeGrafter"/>
</dbReference>
<comment type="subcellular location">
    <subcellularLocation>
        <location evidence="1">Cell membrane</location>
        <topology evidence="1">Multi-pass membrane protein</topology>
    </subcellularLocation>
</comment>
<dbReference type="SUPFAM" id="SSF81342">
    <property type="entry name" value="Transmembrane di-heme cytochromes"/>
    <property type="match status" value="1"/>
</dbReference>
<dbReference type="Gene3D" id="1.20.950.20">
    <property type="entry name" value="Transmembrane di-heme cytochromes, Chain C"/>
    <property type="match status" value="1"/>
</dbReference>
<reference evidence="8 9" key="1">
    <citation type="submission" date="2016-10" db="EMBL/GenBank/DDBJ databases">
        <authorList>
            <person name="de Groot N.N."/>
        </authorList>
    </citation>
    <scope>NUCLEOTIDE SEQUENCE [LARGE SCALE GENOMIC DNA]</scope>
    <source>
        <strain evidence="8 9">DSM 23042</strain>
    </source>
</reference>
<dbReference type="AlphaFoldDB" id="A0A1H9PCT9"/>
<dbReference type="InterPro" id="IPR016174">
    <property type="entry name" value="Di-haem_cyt_TM"/>
</dbReference>
<organism evidence="8 9">
    <name type="scientific">Tranquillimonas rosea</name>
    <dbReference type="NCBI Taxonomy" id="641238"/>
    <lineage>
        <taxon>Bacteria</taxon>
        <taxon>Pseudomonadati</taxon>
        <taxon>Pseudomonadota</taxon>
        <taxon>Alphaproteobacteria</taxon>
        <taxon>Rhodobacterales</taxon>
        <taxon>Roseobacteraceae</taxon>
        <taxon>Tranquillimonas</taxon>
    </lineage>
</organism>
<dbReference type="PANTHER" id="PTHR30485:SF2">
    <property type="entry name" value="BLL0597 PROTEIN"/>
    <property type="match status" value="1"/>
</dbReference>
<dbReference type="Pfam" id="PF01292">
    <property type="entry name" value="Ni_hydr_CYTB"/>
    <property type="match status" value="1"/>
</dbReference>
<evidence type="ECO:0000256" key="5">
    <source>
        <dbReference type="ARBA" id="ARBA00023136"/>
    </source>
</evidence>
<dbReference type="InterPro" id="IPR011577">
    <property type="entry name" value="Cyt_b561_bac/Ni-Hgenase"/>
</dbReference>
<evidence type="ECO:0000313" key="9">
    <source>
        <dbReference type="Proteomes" id="UP000198885"/>
    </source>
</evidence>
<dbReference type="GO" id="GO:0022904">
    <property type="term" value="P:respiratory electron transport chain"/>
    <property type="evidence" value="ECO:0007669"/>
    <property type="project" value="InterPro"/>
</dbReference>
<gene>
    <name evidence="8" type="ORF">SAMN04490244_101110</name>
</gene>
<proteinExistence type="predicted"/>
<feature type="transmembrane region" description="Helical" evidence="6">
    <location>
        <begin position="12"/>
        <end position="29"/>
    </location>
</feature>
<keyword evidence="3 6" id="KW-0812">Transmembrane</keyword>
<dbReference type="PANTHER" id="PTHR30485">
    <property type="entry name" value="NI/FE-HYDROGENASE 1 B-TYPE CYTOCHROME SUBUNIT"/>
    <property type="match status" value="1"/>
</dbReference>
<evidence type="ECO:0000256" key="3">
    <source>
        <dbReference type="ARBA" id="ARBA00022692"/>
    </source>
</evidence>
<evidence type="ECO:0000313" key="8">
    <source>
        <dbReference type="EMBL" id="SER45629.1"/>
    </source>
</evidence>
<keyword evidence="5 6" id="KW-0472">Membrane</keyword>
<evidence type="ECO:0000256" key="4">
    <source>
        <dbReference type="ARBA" id="ARBA00022989"/>
    </source>
</evidence>
<dbReference type="GO" id="GO:0005886">
    <property type="term" value="C:plasma membrane"/>
    <property type="evidence" value="ECO:0007669"/>
    <property type="project" value="UniProtKB-SubCell"/>
</dbReference>